<keyword evidence="1" id="KW-0732">Signal</keyword>
<comment type="caution">
    <text evidence="2">The sequence shown here is derived from an EMBL/GenBank/DDBJ whole genome shotgun (WGS) entry which is preliminary data.</text>
</comment>
<evidence type="ECO:0000256" key="1">
    <source>
        <dbReference type="SAM" id="SignalP"/>
    </source>
</evidence>
<organism evidence="2">
    <name type="scientific">Schlesneria paludicola</name>
    <dbReference type="NCBI Taxonomy" id="360056"/>
    <lineage>
        <taxon>Bacteria</taxon>
        <taxon>Pseudomonadati</taxon>
        <taxon>Planctomycetota</taxon>
        <taxon>Planctomycetia</taxon>
        <taxon>Planctomycetales</taxon>
        <taxon>Planctomycetaceae</taxon>
        <taxon>Schlesneria</taxon>
    </lineage>
</organism>
<sequence>MRGCTMTIFAVSVSSVALLWSASSVWGQVESGPEVGKAIPALTVRPVKDGSAAEGVDVVEQRGDHATVYVFLPAHRFDRPAGRFVKGLDAAVQKLQVRHPTTGMVLVWMTDDADSGATRVAQIQGSLQLSATWTVFAGPAHGPEGWAINDKAAVTAVTARKRQVSARFGYDSVNETVVGEVERALEAAAEN</sequence>
<dbReference type="EMBL" id="DSVQ01000012">
    <property type="protein sequence ID" value="HGT38875.1"/>
    <property type="molecule type" value="Genomic_DNA"/>
</dbReference>
<accession>A0A7C4LKE1</accession>
<proteinExistence type="predicted"/>
<dbReference type="AlphaFoldDB" id="A0A7C4LKE1"/>
<feature type="signal peptide" evidence="1">
    <location>
        <begin position="1"/>
        <end position="27"/>
    </location>
</feature>
<name>A0A7C4LKE1_9PLAN</name>
<evidence type="ECO:0000313" key="2">
    <source>
        <dbReference type="EMBL" id="HGT38875.1"/>
    </source>
</evidence>
<feature type="chain" id="PRO_5028070017" evidence="1">
    <location>
        <begin position="28"/>
        <end position="191"/>
    </location>
</feature>
<protein>
    <submittedName>
        <fullName evidence="2">Uncharacterized protein</fullName>
    </submittedName>
</protein>
<gene>
    <name evidence="2" type="ORF">ENS64_06375</name>
</gene>
<reference evidence="2" key="1">
    <citation type="journal article" date="2020" name="mSystems">
        <title>Genome- and Community-Level Interaction Insights into Carbon Utilization and Element Cycling Functions of Hydrothermarchaeota in Hydrothermal Sediment.</title>
        <authorList>
            <person name="Zhou Z."/>
            <person name="Liu Y."/>
            <person name="Xu W."/>
            <person name="Pan J."/>
            <person name="Luo Z.H."/>
            <person name="Li M."/>
        </authorList>
    </citation>
    <scope>NUCLEOTIDE SEQUENCE [LARGE SCALE GENOMIC DNA]</scope>
    <source>
        <strain evidence="2">SpSt-508</strain>
    </source>
</reference>